<dbReference type="PANTHER" id="PTHR10000:SF8">
    <property type="entry name" value="HAD SUPERFAMILY HYDROLASE-LIKE, TYPE 3"/>
    <property type="match status" value="1"/>
</dbReference>
<dbReference type="SFLD" id="SFLDS00003">
    <property type="entry name" value="Haloacid_Dehalogenase"/>
    <property type="match status" value="1"/>
</dbReference>
<proteinExistence type="predicted"/>
<dbReference type="PANTHER" id="PTHR10000">
    <property type="entry name" value="PHOSPHOSERINE PHOSPHATASE"/>
    <property type="match status" value="1"/>
</dbReference>
<comment type="caution">
    <text evidence="1">The sequence shown here is derived from an EMBL/GenBank/DDBJ whole genome shotgun (WGS) entry which is preliminary data.</text>
</comment>
<evidence type="ECO:0000313" key="2">
    <source>
        <dbReference type="Proteomes" id="UP000470082"/>
    </source>
</evidence>
<name>A0A7X2T497_9FIRM</name>
<keyword evidence="2" id="KW-1185">Reference proteome</keyword>
<dbReference type="AlphaFoldDB" id="A0A7X2T497"/>
<protein>
    <submittedName>
        <fullName evidence="1">HAD family phosphatase</fullName>
    </submittedName>
</protein>
<sequence length="273" mass="31660">MNKNEILQNSRCILCDIDGTLYDWSRILSKKTIKVINQLHDKGYIIGLASGRPYEELCLYAKEWGFNFEFDIIIGLNGAELWVNDHLYEYYKLKQDTMKEICEIMKQFECNPFLYWHQKLLCMKNDEMMEKSSRTSHREIVVAKDISELYAEENAKIMFRMSEEEVSRVEAFLETHESKDYIGLKTQSTLIEFMDPHISKGFAVNELCKIINLKAEQIVAFGDTTNDNSMLEQAGWGVCLLNGSNDTKAIADEITKHTCSEDGFANYVEEYIL</sequence>
<dbReference type="InterPro" id="IPR023214">
    <property type="entry name" value="HAD_sf"/>
</dbReference>
<dbReference type="EMBL" id="VUMM01000025">
    <property type="protein sequence ID" value="MSS02252.1"/>
    <property type="molecule type" value="Genomic_DNA"/>
</dbReference>
<reference evidence="1 2" key="1">
    <citation type="submission" date="2019-08" db="EMBL/GenBank/DDBJ databases">
        <title>In-depth cultivation of the pig gut microbiome towards novel bacterial diversity and tailored functional studies.</title>
        <authorList>
            <person name="Wylensek D."/>
            <person name="Hitch T.C.A."/>
            <person name="Clavel T."/>
        </authorList>
    </citation>
    <scope>NUCLEOTIDE SEQUENCE [LARGE SCALE GENOMIC DNA]</scope>
    <source>
        <strain evidence="1 2">LKV-178-WT-2G</strain>
    </source>
</reference>
<dbReference type="GO" id="GO:0005829">
    <property type="term" value="C:cytosol"/>
    <property type="evidence" value="ECO:0007669"/>
    <property type="project" value="TreeGrafter"/>
</dbReference>
<dbReference type="SUPFAM" id="SSF56784">
    <property type="entry name" value="HAD-like"/>
    <property type="match status" value="1"/>
</dbReference>
<dbReference type="InterPro" id="IPR036412">
    <property type="entry name" value="HAD-like_sf"/>
</dbReference>
<dbReference type="GO" id="GO:0000287">
    <property type="term" value="F:magnesium ion binding"/>
    <property type="evidence" value="ECO:0007669"/>
    <property type="project" value="TreeGrafter"/>
</dbReference>
<dbReference type="InterPro" id="IPR000150">
    <property type="entry name" value="Cof"/>
</dbReference>
<dbReference type="GO" id="GO:0016791">
    <property type="term" value="F:phosphatase activity"/>
    <property type="evidence" value="ECO:0007669"/>
    <property type="project" value="TreeGrafter"/>
</dbReference>
<dbReference type="Proteomes" id="UP000470082">
    <property type="component" value="Unassembled WGS sequence"/>
</dbReference>
<dbReference type="InterPro" id="IPR006379">
    <property type="entry name" value="HAD-SF_hydro_IIB"/>
</dbReference>
<dbReference type="RefSeq" id="WP_154461288.1">
    <property type="nucleotide sequence ID" value="NZ_VUMM01000025.1"/>
</dbReference>
<dbReference type="SFLD" id="SFLDG01140">
    <property type="entry name" value="C2.B:_Phosphomannomutase_and_P"/>
    <property type="match status" value="1"/>
</dbReference>
<dbReference type="Pfam" id="PF08282">
    <property type="entry name" value="Hydrolase_3"/>
    <property type="match status" value="1"/>
</dbReference>
<dbReference type="NCBIfam" id="TIGR01484">
    <property type="entry name" value="HAD-SF-IIB"/>
    <property type="match status" value="1"/>
</dbReference>
<gene>
    <name evidence="1" type="ORF">FYJ50_09170</name>
</gene>
<evidence type="ECO:0000313" key="1">
    <source>
        <dbReference type="EMBL" id="MSS02252.1"/>
    </source>
</evidence>
<dbReference type="NCBIfam" id="TIGR00099">
    <property type="entry name" value="Cof-subfamily"/>
    <property type="match status" value="1"/>
</dbReference>
<dbReference type="Gene3D" id="3.40.50.1000">
    <property type="entry name" value="HAD superfamily/HAD-like"/>
    <property type="match status" value="1"/>
</dbReference>
<dbReference type="Gene3D" id="3.30.1240.10">
    <property type="match status" value="1"/>
</dbReference>
<accession>A0A7X2T497</accession>
<organism evidence="1 2">
    <name type="scientific">Floccifex porci</name>
    <dbReference type="NCBI Taxonomy" id="2606629"/>
    <lineage>
        <taxon>Bacteria</taxon>
        <taxon>Bacillati</taxon>
        <taxon>Bacillota</taxon>
        <taxon>Erysipelotrichia</taxon>
        <taxon>Erysipelotrichales</taxon>
        <taxon>Erysipelotrichaceae</taxon>
        <taxon>Floccifex</taxon>
    </lineage>
</organism>